<proteinExistence type="predicted"/>
<dbReference type="Proteomes" id="UP000553059">
    <property type="component" value="Unassembled WGS sequence"/>
</dbReference>
<dbReference type="AlphaFoldDB" id="A0A7C7D5B2"/>
<name>A0A7C7D5B2_9FIRM</name>
<comment type="caution">
    <text evidence="1">The sequence shown here is derived from an EMBL/GenBank/DDBJ whole genome shotgun (WGS) entry which is preliminary data.</text>
</comment>
<reference evidence="1 2" key="1">
    <citation type="journal article" date="2020" name="Biotechnol. Biofuels">
        <title>New insights from the biogas microbiome by comprehensive genome-resolved metagenomics of nearly 1600 species originating from multiple anaerobic digesters.</title>
        <authorList>
            <person name="Campanaro S."/>
            <person name="Treu L."/>
            <person name="Rodriguez-R L.M."/>
            <person name="Kovalovszki A."/>
            <person name="Ziels R.M."/>
            <person name="Maus I."/>
            <person name="Zhu X."/>
            <person name="Kougias P.G."/>
            <person name="Basile A."/>
            <person name="Luo G."/>
            <person name="Schluter A."/>
            <person name="Konstantinidis K.T."/>
            <person name="Angelidaki I."/>
        </authorList>
    </citation>
    <scope>NUCLEOTIDE SEQUENCE [LARGE SCALE GENOMIC DNA]</scope>
    <source>
        <strain evidence="1">AS05jafATM_4</strain>
    </source>
</reference>
<dbReference type="EMBL" id="DUTF01000162">
    <property type="protein sequence ID" value="HHY26532.1"/>
    <property type="molecule type" value="Genomic_DNA"/>
</dbReference>
<accession>A0A7C7D5B2</accession>
<evidence type="ECO:0000313" key="1">
    <source>
        <dbReference type="EMBL" id="HHY26532.1"/>
    </source>
</evidence>
<sequence>MILNYRVELCRQCYYKRTKQCGKTDLYIHNRTPAEPGGECKSYRLVPWLPY</sequence>
<evidence type="ECO:0000313" key="2">
    <source>
        <dbReference type="Proteomes" id="UP000553059"/>
    </source>
</evidence>
<protein>
    <submittedName>
        <fullName evidence="1">Uncharacterized protein</fullName>
    </submittedName>
</protein>
<gene>
    <name evidence="1" type="ORF">GX523_07255</name>
</gene>
<organism evidence="1 2">
    <name type="scientific">Desulfitobacterium dehalogenans</name>
    <dbReference type="NCBI Taxonomy" id="36854"/>
    <lineage>
        <taxon>Bacteria</taxon>
        <taxon>Bacillati</taxon>
        <taxon>Bacillota</taxon>
        <taxon>Clostridia</taxon>
        <taxon>Eubacteriales</taxon>
        <taxon>Desulfitobacteriaceae</taxon>
        <taxon>Desulfitobacterium</taxon>
    </lineage>
</organism>